<feature type="signal peptide" evidence="1">
    <location>
        <begin position="1"/>
        <end position="30"/>
    </location>
</feature>
<dbReference type="EMBL" id="BMWV01000001">
    <property type="protein sequence ID" value="GGY27470.1"/>
    <property type="molecule type" value="Genomic_DNA"/>
</dbReference>
<keyword evidence="4" id="KW-1185">Reference proteome</keyword>
<reference evidence="3 4" key="2">
    <citation type="submission" date="2019-02" db="EMBL/GenBank/DDBJ databases">
        <title>Draft Genome Sequences of Six Type Strains of the Genus Massilia.</title>
        <authorList>
            <person name="Miess H."/>
            <person name="Frediansyhah A."/>
            <person name="Gross H."/>
        </authorList>
    </citation>
    <scope>NUCLEOTIDE SEQUENCE [LARGE SCALE GENOMIC DNA]</scope>
    <source>
        <strain evidence="3 4">DSM 17472</strain>
    </source>
</reference>
<protein>
    <submittedName>
        <fullName evidence="3">Porin</fullName>
    </submittedName>
</protein>
<evidence type="ECO:0000256" key="1">
    <source>
        <dbReference type="SAM" id="SignalP"/>
    </source>
</evidence>
<evidence type="ECO:0000313" key="3">
    <source>
        <dbReference type="EMBL" id="QBI04464.1"/>
    </source>
</evidence>
<evidence type="ECO:0000313" key="5">
    <source>
        <dbReference type="Proteomes" id="UP000628442"/>
    </source>
</evidence>
<dbReference type="EMBL" id="CP036401">
    <property type="protein sequence ID" value="QBI04464.1"/>
    <property type="molecule type" value="Genomic_DNA"/>
</dbReference>
<keyword evidence="1" id="KW-0732">Signal</keyword>
<proteinExistence type="predicted"/>
<dbReference type="SUPFAM" id="SSF56935">
    <property type="entry name" value="Porins"/>
    <property type="match status" value="1"/>
</dbReference>
<dbReference type="GO" id="GO:0015288">
    <property type="term" value="F:porin activity"/>
    <property type="evidence" value="ECO:0007669"/>
    <property type="project" value="InterPro"/>
</dbReference>
<dbReference type="OrthoDB" id="197869at2"/>
<dbReference type="Proteomes" id="UP000628442">
    <property type="component" value="Unassembled WGS sequence"/>
</dbReference>
<dbReference type="InterPro" id="IPR023614">
    <property type="entry name" value="Porin_dom_sf"/>
</dbReference>
<sequence length="415" mass="44709">MSSVLFVSRRSKAACAAAFALACTHGGAYAQAKWTFGGFGTLVGVHSTENQADYTASPISPGQAGHSKEWAFDVDSRLGAQLGVQLDKRWSAVIQVVHEKDVRGSFRPHLEWANVKYQVTPELSVRAGRIALPLFLAADYRKASYALPWVRPPVELYSLMPISSNDGVDATYRWNAWGAKHETQVTLGNADVQITPEIRGKSRDAYAITQNTTIGALTMRATAASTTMNIPGAEEMFDALRSFGPRGVALANRYDIASRKIDIYNAGFSYDPGHWFLMGEIGRVNTRSMLGDQTAGYLSGGYRFGTVAPYATLARVDVNMATQVDGVPTAGLPPAAAGLATLLNTELNARLRSIGVQDTASVGVRWDIAPNYAFKMQLDRVRPRGGSNGTLTNVQPGFRSGQAFGVISAGVDFVF</sequence>
<dbReference type="AlphaFoldDB" id="A0A411X6D9"/>
<gene>
    <name evidence="3" type="ORF">EYF70_29300</name>
    <name evidence="2" type="ORF">GCM10007387_06910</name>
</gene>
<dbReference type="Proteomes" id="UP000292307">
    <property type="component" value="Chromosome"/>
</dbReference>
<reference evidence="2" key="1">
    <citation type="journal article" date="2014" name="Int. J. Syst. Evol. Microbiol.">
        <title>Complete genome sequence of Corynebacterium casei LMG S-19264T (=DSM 44701T), isolated from a smear-ripened cheese.</title>
        <authorList>
            <consortium name="US DOE Joint Genome Institute (JGI-PGF)"/>
            <person name="Walter F."/>
            <person name="Albersmeier A."/>
            <person name="Kalinowski J."/>
            <person name="Ruckert C."/>
        </authorList>
    </citation>
    <scope>NUCLEOTIDE SEQUENCE</scope>
    <source>
        <strain evidence="2">KCTC 12343</strain>
    </source>
</reference>
<name>A0A411X6D9_9BURK</name>
<accession>A0A411X6D9</accession>
<organism evidence="2 5">
    <name type="scientific">Pseudoduganella albidiflava</name>
    <dbReference type="NCBI Taxonomy" id="321983"/>
    <lineage>
        <taxon>Bacteria</taxon>
        <taxon>Pseudomonadati</taxon>
        <taxon>Pseudomonadota</taxon>
        <taxon>Betaproteobacteria</taxon>
        <taxon>Burkholderiales</taxon>
        <taxon>Oxalobacteraceae</taxon>
        <taxon>Telluria group</taxon>
        <taxon>Pseudoduganella</taxon>
    </lineage>
</organism>
<evidence type="ECO:0000313" key="4">
    <source>
        <dbReference type="Proteomes" id="UP000292307"/>
    </source>
</evidence>
<dbReference type="GO" id="GO:0016020">
    <property type="term" value="C:membrane"/>
    <property type="evidence" value="ECO:0007669"/>
    <property type="project" value="InterPro"/>
</dbReference>
<reference evidence="2" key="3">
    <citation type="submission" date="2022-12" db="EMBL/GenBank/DDBJ databases">
        <authorList>
            <person name="Sun Q."/>
            <person name="Kim S."/>
        </authorList>
    </citation>
    <scope>NUCLEOTIDE SEQUENCE</scope>
    <source>
        <strain evidence="2">KCTC 12343</strain>
    </source>
</reference>
<dbReference type="RefSeq" id="WP_131148525.1">
    <property type="nucleotide sequence ID" value="NZ_BMWV01000001.1"/>
</dbReference>
<evidence type="ECO:0000313" key="2">
    <source>
        <dbReference type="EMBL" id="GGY27470.1"/>
    </source>
</evidence>
<dbReference type="Gene3D" id="2.40.160.10">
    <property type="entry name" value="Porin"/>
    <property type="match status" value="1"/>
</dbReference>
<feature type="chain" id="PRO_5044602031" evidence="1">
    <location>
        <begin position="31"/>
        <end position="415"/>
    </location>
</feature>